<evidence type="ECO:0000313" key="2">
    <source>
        <dbReference type="EMBL" id="CAL1686686.1"/>
    </source>
</evidence>
<feature type="compositionally biased region" description="Polar residues" evidence="1">
    <location>
        <begin position="67"/>
        <end position="76"/>
    </location>
</feature>
<gene>
    <name evidence="2" type="ORF">LPLAT_LOCUS12030</name>
</gene>
<organism evidence="2 3">
    <name type="scientific">Lasius platythorax</name>
    <dbReference type="NCBI Taxonomy" id="488582"/>
    <lineage>
        <taxon>Eukaryota</taxon>
        <taxon>Metazoa</taxon>
        <taxon>Ecdysozoa</taxon>
        <taxon>Arthropoda</taxon>
        <taxon>Hexapoda</taxon>
        <taxon>Insecta</taxon>
        <taxon>Pterygota</taxon>
        <taxon>Neoptera</taxon>
        <taxon>Endopterygota</taxon>
        <taxon>Hymenoptera</taxon>
        <taxon>Apocrita</taxon>
        <taxon>Aculeata</taxon>
        <taxon>Formicoidea</taxon>
        <taxon>Formicidae</taxon>
        <taxon>Formicinae</taxon>
        <taxon>Lasius</taxon>
        <taxon>Lasius</taxon>
    </lineage>
</organism>
<proteinExistence type="predicted"/>
<sequence length="76" mass="8920">MLDEPAARSIDVRMMMRVEKTRRVLRILKEAATTTMTTTMVQKCRAKWRKLRNPDPDMRDIEESYPVTDSSPPRNP</sequence>
<accession>A0AAV2P446</accession>
<protein>
    <submittedName>
        <fullName evidence="2">Uncharacterized protein</fullName>
    </submittedName>
</protein>
<feature type="region of interest" description="Disordered" evidence="1">
    <location>
        <begin position="49"/>
        <end position="76"/>
    </location>
</feature>
<dbReference type="EMBL" id="OZ034830">
    <property type="protein sequence ID" value="CAL1686686.1"/>
    <property type="molecule type" value="Genomic_DNA"/>
</dbReference>
<feature type="compositionally biased region" description="Basic and acidic residues" evidence="1">
    <location>
        <begin position="52"/>
        <end position="62"/>
    </location>
</feature>
<dbReference type="AlphaFoldDB" id="A0AAV2P446"/>
<evidence type="ECO:0000256" key="1">
    <source>
        <dbReference type="SAM" id="MobiDB-lite"/>
    </source>
</evidence>
<dbReference type="Proteomes" id="UP001497644">
    <property type="component" value="Chromosome 7"/>
</dbReference>
<name>A0AAV2P446_9HYME</name>
<evidence type="ECO:0000313" key="3">
    <source>
        <dbReference type="Proteomes" id="UP001497644"/>
    </source>
</evidence>
<reference evidence="2" key="1">
    <citation type="submission" date="2024-04" db="EMBL/GenBank/DDBJ databases">
        <authorList>
            <consortium name="Molecular Ecology Group"/>
        </authorList>
    </citation>
    <scope>NUCLEOTIDE SEQUENCE</scope>
</reference>
<keyword evidence="3" id="KW-1185">Reference proteome</keyword>